<comment type="caution">
    <text evidence="1">The sequence shown here is derived from an EMBL/GenBank/DDBJ whole genome shotgun (WGS) entry which is preliminary data.</text>
</comment>
<dbReference type="EMBL" id="JACHXU010000007">
    <property type="protein sequence ID" value="MBB3206617.1"/>
    <property type="molecule type" value="Genomic_DNA"/>
</dbReference>
<dbReference type="AlphaFoldDB" id="A0A7W5H4P4"/>
<accession>A0A7W5H4P4</accession>
<name>A0A7W5H4P4_9BACT</name>
<dbReference type="Proteomes" id="UP000536179">
    <property type="component" value="Unassembled WGS sequence"/>
</dbReference>
<evidence type="ECO:0000313" key="2">
    <source>
        <dbReference type="Proteomes" id="UP000536179"/>
    </source>
</evidence>
<organism evidence="1 2">
    <name type="scientific">Aporhodopirellula rubra</name>
    <dbReference type="NCBI Taxonomy" id="980271"/>
    <lineage>
        <taxon>Bacteria</taxon>
        <taxon>Pseudomonadati</taxon>
        <taxon>Planctomycetota</taxon>
        <taxon>Planctomycetia</taxon>
        <taxon>Pirellulales</taxon>
        <taxon>Pirellulaceae</taxon>
        <taxon>Aporhodopirellula</taxon>
    </lineage>
</organism>
<gene>
    <name evidence="1" type="ORF">FHS27_002429</name>
</gene>
<reference evidence="1 2" key="1">
    <citation type="submission" date="2020-08" db="EMBL/GenBank/DDBJ databases">
        <title>Genomic Encyclopedia of Type Strains, Phase III (KMG-III): the genomes of soil and plant-associated and newly described type strains.</title>
        <authorList>
            <person name="Whitman W."/>
        </authorList>
    </citation>
    <scope>NUCLEOTIDE SEQUENCE [LARGE SCALE GENOMIC DNA]</scope>
    <source>
        <strain evidence="1 2">CECT 8075</strain>
    </source>
</reference>
<proteinExistence type="predicted"/>
<protein>
    <submittedName>
        <fullName evidence="1">Uncharacterized protein</fullName>
    </submittedName>
</protein>
<keyword evidence="2" id="KW-1185">Reference proteome</keyword>
<sequence length="56" mass="6536">MGEGKLVTFREETLAAASTIVEWARLKRTGSGIERVRCFRPHIILLWFDEESWRDA</sequence>
<evidence type="ECO:0000313" key="1">
    <source>
        <dbReference type="EMBL" id="MBB3206617.1"/>
    </source>
</evidence>